<reference evidence="3 4" key="1">
    <citation type="submission" date="2009-06" db="EMBL/GenBank/DDBJ databases">
        <title>The Genome Sequence of Lactobacillus coleohominis strain 101-4-CHN.</title>
        <authorList>
            <consortium name="The Broad Institute Genome Sequencing Platform"/>
            <person name="Ward D."/>
            <person name="Young S.K."/>
            <person name="Zeng Q."/>
            <person name="Koehrsen M."/>
            <person name="Alvarado L."/>
            <person name="Berlin A."/>
            <person name="Borenstein D."/>
            <person name="Chen Z."/>
            <person name="Engels R."/>
            <person name="Freedman E."/>
            <person name="Gellesch M."/>
            <person name="Goldberg J."/>
            <person name="Griggs A."/>
            <person name="Gujja S."/>
            <person name="Heiman D."/>
            <person name="Hepburn T."/>
            <person name="Howarth C."/>
            <person name="Jen D."/>
            <person name="Larson L."/>
            <person name="Lewis B."/>
            <person name="Mehta T."/>
            <person name="Park D."/>
            <person name="Pearson M."/>
            <person name="Roberts A."/>
            <person name="Saif S."/>
            <person name="Shea T."/>
            <person name="Shenoy N."/>
            <person name="Sisk P."/>
            <person name="Stolte C."/>
            <person name="Sykes S."/>
            <person name="Walk T."/>
            <person name="White J."/>
            <person name="Yandava C."/>
            <person name="Liu Y."/>
            <person name="Xu Q."/>
            <person name="Lander E."/>
            <person name="Nusbaum C."/>
            <person name="Galagan J."/>
            <person name="Birren B."/>
        </authorList>
    </citation>
    <scope>NUCLEOTIDE SEQUENCE [LARGE SCALE GENOMIC DNA]</scope>
    <source>
        <strain evidence="3 4">101-4-CHN</strain>
    </source>
</reference>
<dbReference type="RefSeq" id="WP_006917558.1">
    <property type="nucleotide sequence ID" value="NZ_GG698807.1"/>
</dbReference>
<proteinExistence type="predicted"/>
<name>C7XXY1_9LACO</name>
<dbReference type="InterPro" id="IPR036259">
    <property type="entry name" value="MFS_trans_sf"/>
</dbReference>
<dbReference type="SUPFAM" id="SSF103473">
    <property type="entry name" value="MFS general substrate transporter"/>
    <property type="match status" value="1"/>
</dbReference>
<keyword evidence="4" id="KW-1185">Reference proteome</keyword>
<dbReference type="InterPro" id="IPR009214">
    <property type="entry name" value="DUF1129"/>
</dbReference>
<keyword evidence="2" id="KW-0812">Transmembrane</keyword>
<feature type="transmembrane region" description="Helical" evidence="2">
    <location>
        <begin position="146"/>
        <end position="168"/>
    </location>
</feature>
<protein>
    <recommendedName>
        <fullName evidence="5">DUF1129 domain-containing protein</fullName>
    </recommendedName>
</protein>
<dbReference type="Proteomes" id="UP000003987">
    <property type="component" value="Unassembled WGS sequence"/>
</dbReference>
<organism evidence="3 4">
    <name type="scientific">Limosilactobacillus coleohominis 101-4-CHN</name>
    <dbReference type="NCBI Taxonomy" id="575594"/>
    <lineage>
        <taxon>Bacteria</taxon>
        <taxon>Bacillati</taxon>
        <taxon>Bacillota</taxon>
        <taxon>Bacilli</taxon>
        <taxon>Lactobacillales</taxon>
        <taxon>Lactobacillaceae</taxon>
        <taxon>Limosilactobacillus</taxon>
    </lineage>
</organism>
<dbReference type="HOGENOM" id="CLU_085977_1_0_9"/>
<evidence type="ECO:0000256" key="2">
    <source>
        <dbReference type="SAM" id="Phobius"/>
    </source>
</evidence>
<evidence type="ECO:0000256" key="1">
    <source>
        <dbReference type="SAM" id="MobiDB-lite"/>
    </source>
</evidence>
<dbReference type="eggNOG" id="COG4858">
    <property type="taxonomic scope" value="Bacteria"/>
</dbReference>
<evidence type="ECO:0008006" key="5">
    <source>
        <dbReference type="Google" id="ProtNLM"/>
    </source>
</evidence>
<feature type="region of interest" description="Disordered" evidence="1">
    <location>
        <begin position="1"/>
        <end position="22"/>
    </location>
</feature>
<feature type="transmembrane region" description="Helical" evidence="2">
    <location>
        <begin position="188"/>
        <end position="211"/>
    </location>
</feature>
<sequence>MSEQPRNAAAGQRQKQYIKENNKEAGKTFSEYGLTRKNEEFVYQLNKQLAAKGIAADKKSEYLDDTINKLQAGQKKGQTAKAMFGTPTAYVEELTNPKKKEATVQGTSNFGLLALDNGMMFFAIFSFMFGLIAFMNPGSLSPNGHYGSSGLTAILIVAIAGGLLFGYIAKIMAPYKDKNTGKVVQRSLWARIGMIVLAFAIWIGIYTLTALLPNSINPQTNKWVYIILGIVVFGADLYLRTRFHIVNNVFAGQPRNRR</sequence>
<dbReference type="STRING" id="575594.HMPREF0501_01616"/>
<evidence type="ECO:0000313" key="4">
    <source>
        <dbReference type="Proteomes" id="UP000003987"/>
    </source>
</evidence>
<dbReference type="Pfam" id="PF06570">
    <property type="entry name" value="DUF1129"/>
    <property type="match status" value="1"/>
</dbReference>
<gene>
    <name evidence="3" type="ORF">HMPREF0501_01616</name>
</gene>
<accession>C7XXY1</accession>
<evidence type="ECO:0000313" key="3">
    <source>
        <dbReference type="EMBL" id="EEU29609.1"/>
    </source>
</evidence>
<dbReference type="AlphaFoldDB" id="C7XXY1"/>
<keyword evidence="2" id="KW-0472">Membrane</keyword>
<dbReference type="OrthoDB" id="2143285at2"/>
<keyword evidence="2" id="KW-1133">Transmembrane helix</keyword>
<feature type="transmembrane region" description="Helical" evidence="2">
    <location>
        <begin position="110"/>
        <end position="134"/>
    </location>
</feature>
<dbReference type="PIRSF" id="PIRSF033111">
    <property type="entry name" value="UCP033111"/>
    <property type="match status" value="1"/>
</dbReference>
<feature type="transmembrane region" description="Helical" evidence="2">
    <location>
        <begin position="223"/>
        <end position="239"/>
    </location>
</feature>
<dbReference type="EMBL" id="GG698807">
    <property type="protein sequence ID" value="EEU29609.1"/>
    <property type="molecule type" value="Genomic_DNA"/>
</dbReference>